<evidence type="ECO:0000256" key="7">
    <source>
        <dbReference type="ARBA" id="ARBA00022842"/>
    </source>
</evidence>
<feature type="binding site" evidence="8">
    <location>
        <position position="205"/>
    </location>
    <ligand>
        <name>Mg(2+)</name>
        <dbReference type="ChEBI" id="CHEBI:18420"/>
    </ligand>
</feature>
<proteinExistence type="inferred from homology"/>
<comment type="catalytic activity">
    <reaction evidence="8">
        <text>succinate + ATP + CoA = succinyl-CoA + ADP + phosphate</text>
        <dbReference type="Rhea" id="RHEA:17661"/>
        <dbReference type="ChEBI" id="CHEBI:30031"/>
        <dbReference type="ChEBI" id="CHEBI:30616"/>
        <dbReference type="ChEBI" id="CHEBI:43474"/>
        <dbReference type="ChEBI" id="CHEBI:57287"/>
        <dbReference type="ChEBI" id="CHEBI:57292"/>
        <dbReference type="ChEBI" id="CHEBI:456216"/>
        <dbReference type="EC" id="6.2.1.5"/>
    </reaction>
</comment>
<dbReference type="AlphaFoldDB" id="H0E7T0"/>
<keyword evidence="7 8" id="KW-0460">Magnesium</keyword>
<feature type="domain" description="ATP-grasp" evidence="9">
    <location>
        <begin position="9"/>
        <end position="219"/>
    </location>
</feature>
<evidence type="ECO:0000256" key="5">
    <source>
        <dbReference type="ARBA" id="ARBA00022741"/>
    </source>
</evidence>
<dbReference type="InterPro" id="IPR013815">
    <property type="entry name" value="ATP_grasp_subdomain_1"/>
</dbReference>
<dbReference type="RefSeq" id="WP_007576415.1">
    <property type="nucleotide sequence ID" value="NZ_AGUD01000230.1"/>
</dbReference>
<dbReference type="NCBIfam" id="NF001913">
    <property type="entry name" value="PRK00696.1"/>
    <property type="match status" value="1"/>
</dbReference>
<dbReference type="HAMAP" id="MF_00558">
    <property type="entry name" value="Succ_CoA_beta"/>
    <property type="match status" value="1"/>
</dbReference>
<dbReference type="GO" id="GO:0042709">
    <property type="term" value="C:succinate-CoA ligase complex"/>
    <property type="evidence" value="ECO:0007669"/>
    <property type="project" value="TreeGrafter"/>
</dbReference>
<dbReference type="PANTHER" id="PTHR11815:SF10">
    <property type="entry name" value="SUCCINATE--COA LIGASE [GDP-FORMING] SUBUNIT BETA, MITOCHONDRIAL"/>
    <property type="match status" value="1"/>
</dbReference>
<dbReference type="Pfam" id="PF08442">
    <property type="entry name" value="ATP-grasp_2"/>
    <property type="match status" value="1"/>
</dbReference>
<comment type="function">
    <text evidence="8">Succinyl-CoA synthetase functions in the citric acid cycle (TCA), coupling the hydrolysis of succinyl-CoA to the synthesis of either ATP or GTP and thus represents the only step of substrate-level phosphorylation in the TCA. The beta subunit provides nucleotide specificity of the enzyme and binds the substrate succinate, while the binding sites for coenzyme A and phosphate are found in the alpha subunit.</text>
</comment>
<dbReference type="GO" id="GO:0004776">
    <property type="term" value="F:succinate-CoA ligase (GDP-forming) activity"/>
    <property type="evidence" value="ECO:0007669"/>
    <property type="project" value="RHEA"/>
</dbReference>
<dbReference type="NCBIfam" id="TIGR01016">
    <property type="entry name" value="sucCoAbeta"/>
    <property type="match status" value="1"/>
</dbReference>
<dbReference type="InterPro" id="IPR013650">
    <property type="entry name" value="ATP-grasp_succ-CoA_synth-type"/>
</dbReference>
<dbReference type="PATRIC" id="fig|1097667.3.peg.2860"/>
<dbReference type="Gene3D" id="3.30.1490.20">
    <property type="entry name" value="ATP-grasp fold, A domain"/>
    <property type="match status" value="1"/>
</dbReference>
<comment type="subunit">
    <text evidence="8">Heterotetramer of two alpha and two beta subunits.</text>
</comment>
<name>H0E7T0_9ACTN</name>
<dbReference type="InterPro" id="IPR017866">
    <property type="entry name" value="Succ-CoA_synthase_bsu_CS"/>
</dbReference>
<evidence type="ECO:0000256" key="3">
    <source>
        <dbReference type="ARBA" id="ARBA00022598"/>
    </source>
</evidence>
<reference evidence="10 11" key="1">
    <citation type="journal article" date="2013" name="Biodegradation">
        <title>Quantitative proteomic analysis of ibuprofen-degrading Patulibacter sp. strain I11.</title>
        <authorList>
            <person name="Almeida B."/>
            <person name="Kjeldal H."/>
            <person name="Lolas I."/>
            <person name="Knudsen A.D."/>
            <person name="Carvalho G."/>
            <person name="Nielsen K.L."/>
            <person name="Barreto Crespo M.T."/>
            <person name="Stensballe A."/>
            <person name="Nielsen J.L."/>
        </authorList>
    </citation>
    <scope>NUCLEOTIDE SEQUENCE [LARGE SCALE GENOMIC DNA]</scope>
    <source>
        <strain evidence="10 11">I11</strain>
    </source>
</reference>
<comment type="caution">
    <text evidence="10">The sequence shown here is derived from an EMBL/GenBank/DDBJ whole genome shotgun (WGS) entry which is preliminary data.</text>
</comment>
<dbReference type="GO" id="GO:0004775">
    <property type="term" value="F:succinate-CoA ligase (ADP-forming) activity"/>
    <property type="evidence" value="ECO:0007669"/>
    <property type="project" value="UniProtKB-UniRule"/>
</dbReference>
<accession>H0E7T0</accession>
<dbReference type="UniPathway" id="UPA00223">
    <property type="reaction ID" value="UER00999"/>
</dbReference>
<dbReference type="GO" id="GO:0006104">
    <property type="term" value="P:succinyl-CoA metabolic process"/>
    <property type="evidence" value="ECO:0007669"/>
    <property type="project" value="TreeGrafter"/>
</dbReference>
<dbReference type="FunFam" id="3.30.470.20:FF:000002">
    <property type="entry name" value="Succinate--CoA ligase [ADP-forming] subunit beta"/>
    <property type="match status" value="1"/>
</dbReference>
<dbReference type="InterPro" id="IPR005809">
    <property type="entry name" value="Succ_CoA_ligase-like_bsu"/>
</dbReference>
<feature type="binding site" evidence="8">
    <location>
        <begin position="52"/>
        <end position="54"/>
    </location>
    <ligand>
        <name>ATP</name>
        <dbReference type="ChEBI" id="CHEBI:30616"/>
    </ligand>
</feature>
<comment type="similarity">
    <text evidence="1 8">Belongs to the succinate/malate CoA ligase beta subunit family.</text>
</comment>
<dbReference type="GO" id="GO:0006099">
    <property type="term" value="P:tricarboxylic acid cycle"/>
    <property type="evidence" value="ECO:0007669"/>
    <property type="project" value="UniProtKB-UniRule"/>
</dbReference>
<evidence type="ECO:0000313" key="10">
    <source>
        <dbReference type="EMBL" id="EHN10264.1"/>
    </source>
</evidence>
<feature type="binding site" evidence="8">
    <location>
        <position position="191"/>
    </location>
    <ligand>
        <name>Mg(2+)</name>
        <dbReference type="ChEBI" id="CHEBI:18420"/>
    </ligand>
</feature>
<keyword evidence="4 8" id="KW-0479">Metal-binding</keyword>
<dbReference type="SUPFAM" id="SSF52210">
    <property type="entry name" value="Succinyl-CoA synthetase domains"/>
    <property type="match status" value="1"/>
</dbReference>
<keyword evidence="11" id="KW-1185">Reference proteome</keyword>
<evidence type="ECO:0000313" key="11">
    <source>
        <dbReference type="Proteomes" id="UP000005143"/>
    </source>
</evidence>
<protein>
    <recommendedName>
        <fullName evidence="8">Succinate--CoA ligase [ADP-forming] subunit beta</fullName>
        <ecNumber evidence="8">6.2.1.5</ecNumber>
    </recommendedName>
    <alternativeName>
        <fullName evidence="8">Succinyl-CoA synthetase subunit beta</fullName>
        <shortName evidence="8">SCS-beta</shortName>
    </alternativeName>
</protein>
<dbReference type="InterPro" id="IPR005811">
    <property type="entry name" value="SUCC_ACL_C"/>
</dbReference>
<keyword evidence="5 8" id="KW-0547">Nucleotide-binding</keyword>
<evidence type="ECO:0000256" key="8">
    <source>
        <dbReference type="HAMAP-Rule" id="MF_00558"/>
    </source>
</evidence>
<dbReference type="FunFam" id="3.40.50.261:FF:000007">
    <property type="entry name" value="Succinate--CoA ligase [ADP-forming] subunit beta"/>
    <property type="match status" value="1"/>
</dbReference>
<dbReference type="PANTHER" id="PTHR11815">
    <property type="entry name" value="SUCCINYL-COA SYNTHETASE BETA CHAIN"/>
    <property type="match status" value="1"/>
</dbReference>
<evidence type="ECO:0000256" key="2">
    <source>
        <dbReference type="ARBA" id="ARBA00022532"/>
    </source>
</evidence>
<feature type="binding site" evidence="8">
    <location>
        <position position="99"/>
    </location>
    <ligand>
        <name>ATP</name>
        <dbReference type="ChEBI" id="CHEBI:30616"/>
    </ligand>
</feature>
<dbReference type="GO" id="GO:0005829">
    <property type="term" value="C:cytosol"/>
    <property type="evidence" value="ECO:0007669"/>
    <property type="project" value="TreeGrafter"/>
</dbReference>
<evidence type="ECO:0000256" key="6">
    <source>
        <dbReference type="ARBA" id="ARBA00022840"/>
    </source>
</evidence>
<dbReference type="InterPro" id="IPR011761">
    <property type="entry name" value="ATP-grasp"/>
</dbReference>
<dbReference type="OrthoDB" id="9802602at2"/>
<dbReference type="SUPFAM" id="SSF56059">
    <property type="entry name" value="Glutathione synthetase ATP-binding domain-like"/>
    <property type="match status" value="1"/>
</dbReference>
<organism evidence="10 11">
    <name type="scientific">Patulibacter medicamentivorans</name>
    <dbReference type="NCBI Taxonomy" id="1097667"/>
    <lineage>
        <taxon>Bacteria</taxon>
        <taxon>Bacillati</taxon>
        <taxon>Actinomycetota</taxon>
        <taxon>Thermoleophilia</taxon>
        <taxon>Solirubrobacterales</taxon>
        <taxon>Patulibacteraceae</taxon>
        <taxon>Patulibacter</taxon>
    </lineage>
</organism>
<dbReference type="PROSITE" id="PS50975">
    <property type="entry name" value="ATP_GRASP"/>
    <property type="match status" value="1"/>
</dbReference>
<dbReference type="PROSITE" id="PS01217">
    <property type="entry name" value="SUCCINYL_COA_LIG_3"/>
    <property type="match status" value="1"/>
</dbReference>
<comment type="catalytic activity">
    <reaction evidence="8">
        <text>GTP + succinate + CoA = succinyl-CoA + GDP + phosphate</text>
        <dbReference type="Rhea" id="RHEA:22120"/>
        <dbReference type="ChEBI" id="CHEBI:30031"/>
        <dbReference type="ChEBI" id="CHEBI:37565"/>
        <dbReference type="ChEBI" id="CHEBI:43474"/>
        <dbReference type="ChEBI" id="CHEBI:57287"/>
        <dbReference type="ChEBI" id="CHEBI:57292"/>
        <dbReference type="ChEBI" id="CHEBI:58189"/>
    </reaction>
</comment>
<evidence type="ECO:0000256" key="1">
    <source>
        <dbReference type="ARBA" id="ARBA00009182"/>
    </source>
</evidence>
<dbReference type="EC" id="6.2.1.5" evidence="8"/>
<keyword evidence="3 8" id="KW-0436">Ligase</keyword>
<dbReference type="Proteomes" id="UP000005143">
    <property type="component" value="Unassembled WGS sequence"/>
</dbReference>
<feature type="binding site" evidence="8">
    <location>
        <position position="94"/>
    </location>
    <ligand>
        <name>ATP</name>
        <dbReference type="ChEBI" id="CHEBI:30616"/>
    </ligand>
</feature>
<keyword evidence="2 8" id="KW-0816">Tricarboxylic acid cycle</keyword>
<feature type="binding site" evidence="8">
    <location>
        <position position="256"/>
    </location>
    <ligand>
        <name>substrate</name>
        <note>ligand shared with subunit alpha</note>
    </ligand>
</feature>
<feature type="binding site" evidence="8">
    <location>
        <begin position="313"/>
        <end position="315"/>
    </location>
    <ligand>
        <name>substrate</name>
        <note>ligand shared with subunit alpha</note>
    </ligand>
</feature>
<feature type="binding site" evidence="8">
    <location>
        <position position="91"/>
    </location>
    <ligand>
        <name>ATP</name>
        <dbReference type="ChEBI" id="CHEBI:30616"/>
    </ligand>
</feature>
<evidence type="ECO:0000259" key="9">
    <source>
        <dbReference type="PROSITE" id="PS50975"/>
    </source>
</evidence>
<dbReference type="Gene3D" id="3.40.50.261">
    <property type="entry name" value="Succinyl-CoA synthetase domains"/>
    <property type="match status" value="1"/>
</dbReference>
<dbReference type="EMBL" id="AGUD01000230">
    <property type="protein sequence ID" value="EHN10264.1"/>
    <property type="molecule type" value="Genomic_DNA"/>
</dbReference>
<feature type="binding site" evidence="8">
    <location>
        <position position="45"/>
    </location>
    <ligand>
        <name>ATP</name>
        <dbReference type="ChEBI" id="CHEBI:30616"/>
    </ligand>
</feature>
<dbReference type="Pfam" id="PF00549">
    <property type="entry name" value="Ligase_CoA"/>
    <property type="match status" value="1"/>
</dbReference>
<comment type="pathway">
    <text evidence="8">Carbohydrate metabolism; tricarboxylic acid cycle; succinate from succinyl-CoA (ligase route): step 1/1.</text>
</comment>
<sequence length="382" mass="40321">MDLLEYQGKQLFGRHGLAVSDGKAVTTVDDAVAAANEIGYPVVVKAQVLMGGRGKAGGVKLASNEEEAREHATNILGLDIKGHITRTLWIEHASDIATEYYASVLLDRSAKKPLVMFSTEGGVEIETVAEETPEKLIKENVDPLVGLTREQAIGIATKGGADADVIEGVADALVALYEVWIEEDASLAEINPLIVTPDRQVKALDAKVSLDGNAAFRHPDHADLGDKANLDPIEVQAAEQDVVYVKLDGNIGILGNGAGLVMSTLDVVAQHGGSPANFLDAGGGSDAEKVKQAVQIILSNENVKAVLFNIFGGITRCDEVANGLVAAFADLKPTVPFVVRLDGTNDVLGREILEKAALPNVYAEKTMDSAAAKVVELAKESR</sequence>
<gene>
    <name evidence="8" type="primary">sucC</name>
    <name evidence="10" type="ORF">PAI11_28840</name>
</gene>
<dbReference type="PIRSF" id="PIRSF001554">
    <property type="entry name" value="SucCS_beta"/>
    <property type="match status" value="1"/>
</dbReference>
<keyword evidence="6 8" id="KW-0067">ATP-binding</keyword>
<dbReference type="GO" id="GO:0005524">
    <property type="term" value="F:ATP binding"/>
    <property type="evidence" value="ECO:0007669"/>
    <property type="project" value="UniProtKB-UniRule"/>
</dbReference>
<dbReference type="GO" id="GO:0000287">
    <property type="term" value="F:magnesium ion binding"/>
    <property type="evidence" value="ECO:0007669"/>
    <property type="project" value="UniProtKB-UniRule"/>
</dbReference>
<comment type="cofactor">
    <cofactor evidence="8">
        <name>Mg(2+)</name>
        <dbReference type="ChEBI" id="CHEBI:18420"/>
    </cofactor>
    <text evidence="8">Binds 1 Mg(2+) ion per subunit.</text>
</comment>
<dbReference type="InterPro" id="IPR016102">
    <property type="entry name" value="Succinyl-CoA_synth-like"/>
</dbReference>
<evidence type="ECO:0000256" key="4">
    <source>
        <dbReference type="ARBA" id="ARBA00022723"/>
    </source>
</evidence>
<dbReference type="Gene3D" id="3.30.470.20">
    <property type="entry name" value="ATP-grasp fold, B domain"/>
    <property type="match status" value="1"/>
</dbReference>